<dbReference type="PROSITE" id="PS50293">
    <property type="entry name" value="TPR_REGION"/>
    <property type="match status" value="1"/>
</dbReference>
<dbReference type="InterPro" id="IPR010817">
    <property type="entry name" value="HemY_N"/>
</dbReference>
<reference evidence="14" key="1">
    <citation type="submission" date="2023-07" db="EMBL/GenBank/DDBJ databases">
        <title>Draft genome sequence of Agarivorans aestuarii strain ZMCS4, a CAZymes producing bacteria isolated from the marine brown algae Clodostephus spongiosus.</title>
        <authorList>
            <person name="Lorente B."/>
            <person name="Cabral C."/>
            <person name="Frias J."/>
            <person name="Faria J."/>
            <person name="Toubarro D."/>
        </authorList>
    </citation>
    <scope>NUCLEOTIDE SEQUENCE [LARGE SCALE GENOMIC DNA]</scope>
    <source>
        <strain evidence="14">ZMCS4</strain>
    </source>
</reference>
<evidence type="ECO:0000256" key="8">
    <source>
        <dbReference type="ARBA" id="ARBA00023136"/>
    </source>
</evidence>
<keyword evidence="4" id="KW-1003">Cell membrane</keyword>
<feature type="transmembrane region" description="Helical" evidence="11">
    <location>
        <begin position="46"/>
        <end position="66"/>
    </location>
</feature>
<dbReference type="EMBL" id="JAYDYW010000017">
    <property type="protein sequence ID" value="MEE1675978.1"/>
    <property type="molecule type" value="Genomic_DNA"/>
</dbReference>
<evidence type="ECO:0000313" key="14">
    <source>
        <dbReference type="Proteomes" id="UP001310248"/>
    </source>
</evidence>
<reference evidence="13 14" key="2">
    <citation type="submission" date="2023-12" db="EMBL/GenBank/DDBJ databases">
        <authorList>
            <consortium name="Cladostephus spongiosus"/>
            <person name="Lorente B."/>
            <person name="Cabral C."/>
            <person name="Frias J."/>
            <person name="Faria J."/>
            <person name="Toubarro D."/>
        </authorList>
    </citation>
    <scope>NUCLEOTIDE SEQUENCE [LARGE SCALE GENOMIC DNA]</scope>
    <source>
        <strain evidence="13 14">ZMCS4</strain>
    </source>
</reference>
<keyword evidence="14" id="KW-1185">Reference proteome</keyword>
<dbReference type="InterPro" id="IPR019734">
    <property type="entry name" value="TPR_rpt"/>
</dbReference>
<keyword evidence="6 11" id="KW-0812">Transmembrane</keyword>
<evidence type="ECO:0000256" key="10">
    <source>
        <dbReference type="PROSITE-ProRule" id="PRU00339"/>
    </source>
</evidence>
<comment type="subcellular location">
    <subcellularLocation>
        <location evidence="2">Cell inner membrane</location>
        <topology evidence="2">Multi-pass membrane protein</topology>
    </subcellularLocation>
</comment>
<evidence type="ECO:0000313" key="13">
    <source>
        <dbReference type="EMBL" id="MEE1675978.1"/>
    </source>
</evidence>
<proteinExistence type="predicted"/>
<evidence type="ECO:0000256" key="5">
    <source>
        <dbReference type="ARBA" id="ARBA00022519"/>
    </source>
</evidence>
<protein>
    <submittedName>
        <fullName evidence="13">Heme biosynthesis HemY N-terminal domain-containing protein</fullName>
    </submittedName>
</protein>
<keyword evidence="5" id="KW-0997">Cell inner membrane</keyword>
<dbReference type="SUPFAM" id="SSF48452">
    <property type="entry name" value="TPR-like"/>
    <property type="match status" value="2"/>
</dbReference>
<comment type="pathway">
    <text evidence="3">Porphyrin-containing compound metabolism; protoheme biosynthesis.</text>
</comment>
<dbReference type="NCBIfam" id="TIGR00540">
    <property type="entry name" value="TPR_hemY_coli"/>
    <property type="match status" value="1"/>
</dbReference>
<evidence type="ECO:0000256" key="4">
    <source>
        <dbReference type="ARBA" id="ARBA00022475"/>
    </source>
</evidence>
<evidence type="ECO:0000256" key="7">
    <source>
        <dbReference type="ARBA" id="ARBA00022989"/>
    </source>
</evidence>
<evidence type="ECO:0000259" key="12">
    <source>
        <dbReference type="Pfam" id="PF07219"/>
    </source>
</evidence>
<evidence type="ECO:0000256" key="1">
    <source>
        <dbReference type="ARBA" id="ARBA00002962"/>
    </source>
</evidence>
<dbReference type="InterPro" id="IPR011990">
    <property type="entry name" value="TPR-like_helical_dom_sf"/>
</dbReference>
<evidence type="ECO:0000256" key="2">
    <source>
        <dbReference type="ARBA" id="ARBA00004429"/>
    </source>
</evidence>
<keyword evidence="7 11" id="KW-1133">Transmembrane helix</keyword>
<evidence type="ECO:0000256" key="3">
    <source>
        <dbReference type="ARBA" id="ARBA00004744"/>
    </source>
</evidence>
<dbReference type="InterPro" id="IPR005254">
    <property type="entry name" value="Heme_biosyn_assoc_TPR_pro"/>
</dbReference>
<feature type="repeat" description="TPR" evidence="10">
    <location>
        <begin position="327"/>
        <end position="360"/>
    </location>
</feature>
<dbReference type="Pfam" id="PF13181">
    <property type="entry name" value="TPR_8"/>
    <property type="match status" value="1"/>
</dbReference>
<dbReference type="SMART" id="SM00028">
    <property type="entry name" value="TPR"/>
    <property type="match status" value="3"/>
</dbReference>
<organism evidence="13 14">
    <name type="scientific">Agarivorans aestuarii</name>
    <dbReference type="NCBI Taxonomy" id="1563703"/>
    <lineage>
        <taxon>Bacteria</taxon>
        <taxon>Pseudomonadati</taxon>
        <taxon>Pseudomonadota</taxon>
        <taxon>Gammaproteobacteria</taxon>
        <taxon>Alteromonadales</taxon>
        <taxon>Alteromonadaceae</taxon>
        <taxon>Agarivorans</taxon>
    </lineage>
</organism>
<dbReference type="Pfam" id="PF07219">
    <property type="entry name" value="HemY_N"/>
    <property type="match status" value="1"/>
</dbReference>
<comment type="function">
    <text evidence="1">Involved in a late step of protoheme IX synthesis.</text>
</comment>
<evidence type="ECO:0000256" key="11">
    <source>
        <dbReference type="SAM" id="Phobius"/>
    </source>
</evidence>
<dbReference type="Proteomes" id="UP001310248">
    <property type="component" value="Unassembled WGS sequence"/>
</dbReference>
<gene>
    <name evidence="13" type="ORF">SNR37_001305</name>
</gene>
<dbReference type="PROSITE" id="PS50005">
    <property type="entry name" value="TPR"/>
    <property type="match status" value="1"/>
</dbReference>
<sequence>MVKIIVLLVCIALGLALGPQLAGNKGYVLIAFDNYTIEMSVTSAIFLSFICFCVLLLSLWLARWLWLSFSRSGAWWGHRRKQKANVHTQQGMLAMMRGDYQNAEKLVSKAANLSDAPALNYLTAAEAAQEQGQDKKRDKYLEQATRITNNDAAVLVTQARLQLKQQNYSAALSSIEQLPHENLKQDAVKRMLLTILPELGLWQRYIDLLPLALKAGLIDNAHYQIELSSAYKNLFLELANSQGSDAVAKHWNGMPRKQKKQMTIAAAACRALISSGDNAAAYQLLGDLINRHLDSELLDVAAELHLNDPHPLLQQLSSLRRKHPENAVLMRLIGQLHLQQQQWPEAKELFEQSMKLAPSIECYQGLAEVHRQLDEPEQAIHYYRQALAI</sequence>
<dbReference type="Gene3D" id="1.25.40.10">
    <property type="entry name" value="Tetratricopeptide repeat domain"/>
    <property type="match status" value="2"/>
</dbReference>
<evidence type="ECO:0000256" key="6">
    <source>
        <dbReference type="ARBA" id="ARBA00022692"/>
    </source>
</evidence>
<keyword evidence="9" id="KW-0627">Porphyrin biosynthesis</keyword>
<feature type="domain" description="HemY N-terminal" evidence="12">
    <location>
        <begin position="26"/>
        <end position="132"/>
    </location>
</feature>
<dbReference type="RefSeq" id="WP_329776732.1">
    <property type="nucleotide sequence ID" value="NZ_JAYDYW010000017.1"/>
</dbReference>
<comment type="caution">
    <text evidence="13">The sequence shown here is derived from an EMBL/GenBank/DDBJ whole genome shotgun (WGS) entry which is preliminary data.</text>
</comment>
<name>A0ABU7G995_9ALTE</name>
<keyword evidence="10" id="KW-0802">TPR repeat</keyword>
<evidence type="ECO:0000256" key="9">
    <source>
        <dbReference type="ARBA" id="ARBA00023244"/>
    </source>
</evidence>
<keyword evidence="8 11" id="KW-0472">Membrane</keyword>
<accession>A0ABU7G995</accession>